<sequence length="194" mass="21924">MTQPDGQPGTYEILTSWRGILWLVKLNGWYSVISTLPSFYSGNYTVLFKKVNSSVCVYSIYVNSTEYLIKYNTGIPWNSIGYVGIRTDTDTILPLSFIEKGAISSKYVIYINGKYYTSGFTNGMSNITLRVYSTTTVNITFPQYHVYKIVTISPSDNANIQMKFPITQVALIVITIIVIGLSIWRESTKVKKKT</sequence>
<keyword evidence="1" id="KW-0472">Membrane</keyword>
<dbReference type="AlphaFoldDB" id="A0AAT9GNC3"/>
<keyword evidence="1" id="KW-0812">Transmembrane</keyword>
<evidence type="ECO:0000313" key="2">
    <source>
        <dbReference type="EMBL" id="BFH72208.1"/>
    </source>
</evidence>
<gene>
    <name evidence="2" type="ORF">SJAV_01520</name>
</gene>
<dbReference type="EMBL" id="AP031322">
    <property type="protein sequence ID" value="BFH72208.1"/>
    <property type="molecule type" value="Genomic_DNA"/>
</dbReference>
<accession>A0AAT9GNC3</accession>
<feature type="transmembrane region" description="Helical" evidence="1">
    <location>
        <begin position="164"/>
        <end position="184"/>
    </location>
</feature>
<protein>
    <recommendedName>
        <fullName evidence="3">Thermopsin</fullName>
    </recommendedName>
</protein>
<organism evidence="2">
    <name type="scientific">Sulfurisphaera javensis</name>
    <dbReference type="NCBI Taxonomy" id="2049879"/>
    <lineage>
        <taxon>Archaea</taxon>
        <taxon>Thermoproteota</taxon>
        <taxon>Thermoprotei</taxon>
        <taxon>Sulfolobales</taxon>
        <taxon>Sulfolobaceae</taxon>
        <taxon>Sulfurisphaera</taxon>
    </lineage>
</organism>
<evidence type="ECO:0008006" key="3">
    <source>
        <dbReference type="Google" id="ProtNLM"/>
    </source>
</evidence>
<evidence type="ECO:0000256" key="1">
    <source>
        <dbReference type="SAM" id="Phobius"/>
    </source>
</evidence>
<dbReference type="GeneID" id="92353085"/>
<dbReference type="RefSeq" id="WP_369610450.1">
    <property type="nucleotide sequence ID" value="NZ_AP031322.1"/>
</dbReference>
<keyword evidence="1" id="KW-1133">Transmembrane helix</keyword>
<dbReference type="KEGG" id="sjv:SJAV_01520"/>
<proteinExistence type="predicted"/>
<reference evidence="2" key="1">
    <citation type="submission" date="2024-03" db="EMBL/GenBank/DDBJ databases">
        <title>Complete genome sequence of Sulfurisphaera javensis strain KD-1.</title>
        <authorList>
            <person name="Sakai H."/>
            <person name="Nur N."/>
            <person name="Suwanto A."/>
            <person name="Kurosawa N."/>
        </authorList>
    </citation>
    <scope>NUCLEOTIDE SEQUENCE</scope>
    <source>
        <strain evidence="2">KD-1</strain>
    </source>
</reference>
<name>A0AAT9GNC3_9CREN</name>